<organism evidence="2 3">
    <name type="scientific">Armillaria ostoyae</name>
    <name type="common">Armillaria root rot fungus</name>
    <dbReference type="NCBI Taxonomy" id="47428"/>
    <lineage>
        <taxon>Eukaryota</taxon>
        <taxon>Fungi</taxon>
        <taxon>Dikarya</taxon>
        <taxon>Basidiomycota</taxon>
        <taxon>Agaricomycotina</taxon>
        <taxon>Agaricomycetes</taxon>
        <taxon>Agaricomycetidae</taxon>
        <taxon>Agaricales</taxon>
        <taxon>Marasmiineae</taxon>
        <taxon>Physalacriaceae</taxon>
        <taxon>Armillaria</taxon>
    </lineage>
</organism>
<feature type="compositionally biased region" description="Low complexity" evidence="1">
    <location>
        <begin position="153"/>
        <end position="163"/>
    </location>
</feature>
<sequence>MDLADVVLPSILDEAKPSSPLLYIPPRRPLIDITQRRDLFSFSSTLLAIPAVSHFVLLLPSCKTVITGRRPGAGASKTRLAPIPHLQPHRFVISIYTLHSRYGLRFWHIVASMPPSLPSLSSGKFDIPGPSTTSFIHSRRTTLANERNTTSIKSPSPNNKSSPAHVLRNTPFLPATLTFHSLLLAIVSAHCERSPYPVRHVHDW</sequence>
<dbReference type="AlphaFoldDB" id="A0A284QSF6"/>
<evidence type="ECO:0000313" key="3">
    <source>
        <dbReference type="Proteomes" id="UP000219338"/>
    </source>
</evidence>
<accession>A0A284QSF6</accession>
<name>A0A284QSF6_ARMOS</name>
<feature type="region of interest" description="Disordered" evidence="1">
    <location>
        <begin position="146"/>
        <end position="165"/>
    </location>
</feature>
<dbReference type="Proteomes" id="UP000219338">
    <property type="component" value="Unassembled WGS sequence"/>
</dbReference>
<evidence type="ECO:0000256" key="1">
    <source>
        <dbReference type="SAM" id="MobiDB-lite"/>
    </source>
</evidence>
<dbReference type="EMBL" id="FUEG01000002">
    <property type="protein sequence ID" value="SJK99409.1"/>
    <property type="molecule type" value="Genomic_DNA"/>
</dbReference>
<protein>
    <submittedName>
        <fullName evidence="2">Uncharacterized protein</fullName>
    </submittedName>
</protein>
<keyword evidence="3" id="KW-1185">Reference proteome</keyword>
<gene>
    <name evidence="2" type="ORF">ARMOST_02707</name>
</gene>
<reference evidence="3" key="1">
    <citation type="journal article" date="2017" name="Nat. Ecol. Evol.">
        <title>Genome expansion and lineage-specific genetic innovations in the forest pathogenic fungi Armillaria.</title>
        <authorList>
            <person name="Sipos G."/>
            <person name="Prasanna A.N."/>
            <person name="Walter M.C."/>
            <person name="O'Connor E."/>
            <person name="Balint B."/>
            <person name="Krizsan K."/>
            <person name="Kiss B."/>
            <person name="Hess J."/>
            <person name="Varga T."/>
            <person name="Slot J."/>
            <person name="Riley R."/>
            <person name="Boka B."/>
            <person name="Rigling D."/>
            <person name="Barry K."/>
            <person name="Lee J."/>
            <person name="Mihaltcheva S."/>
            <person name="LaButti K."/>
            <person name="Lipzen A."/>
            <person name="Waldron R."/>
            <person name="Moloney N.M."/>
            <person name="Sperisen C."/>
            <person name="Kredics L."/>
            <person name="Vagvoelgyi C."/>
            <person name="Patrignani A."/>
            <person name="Fitzpatrick D."/>
            <person name="Nagy I."/>
            <person name="Doyle S."/>
            <person name="Anderson J.B."/>
            <person name="Grigoriev I.V."/>
            <person name="Gueldener U."/>
            <person name="Muensterkoetter M."/>
            <person name="Nagy L.G."/>
        </authorList>
    </citation>
    <scope>NUCLEOTIDE SEQUENCE [LARGE SCALE GENOMIC DNA]</scope>
    <source>
        <strain evidence="3">C18/9</strain>
    </source>
</reference>
<evidence type="ECO:0000313" key="2">
    <source>
        <dbReference type="EMBL" id="SJK99409.1"/>
    </source>
</evidence>
<proteinExistence type="predicted"/>